<dbReference type="Gene3D" id="3.30.390.50">
    <property type="entry name" value="CO dehydrogenase flavoprotein, C-terminal domain"/>
    <property type="match status" value="1"/>
</dbReference>
<dbReference type="PANTHER" id="PTHR42659">
    <property type="entry name" value="XANTHINE DEHYDROGENASE SUBUNIT C-RELATED"/>
    <property type="match status" value="1"/>
</dbReference>
<gene>
    <name evidence="5" type="ORF">ENO36_01010</name>
</gene>
<dbReference type="GO" id="GO:0071949">
    <property type="term" value="F:FAD binding"/>
    <property type="evidence" value="ECO:0007669"/>
    <property type="project" value="InterPro"/>
</dbReference>
<dbReference type="Gene3D" id="3.30.43.10">
    <property type="entry name" value="Uridine Diphospho-n-acetylenolpyruvylglucosamine Reductase, domain 2"/>
    <property type="match status" value="1"/>
</dbReference>
<evidence type="ECO:0000256" key="2">
    <source>
        <dbReference type="ARBA" id="ARBA00022827"/>
    </source>
</evidence>
<dbReference type="EMBL" id="DSFE01000028">
    <property type="protein sequence ID" value="HEU97424.1"/>
    <property type="molecule type" value="Genomic_DNA"/>
</dbReference>
<dbReference type="InterPro" id="IPR036683">
    <property type="entry name" value="CO_DH_flav_C_dom_sf"/>
</dbReference>
<name>A0A7C2UVN4_9CREN</name>
<evidence type="ECO:0000313" key="5">
    <source>
        <dbReference type="EMBL" id="HEU97424.1"/>
    </source>
</evidence>
<dbReference type="InterPro" id="IPR016167">
    <property type="entry name" value="FAD-bd_PCMH_sub1"/>
</dbReference>
<dbReference type="Pfam" id="PF00941">
    <property type="entry name" value="FAD_binding_5"/>
    <property type="match status" value="1"/>
</dbReference>
<dbReference type="FunFam" id="3.30.465.10:FF:000017">
    <property type="entry name" value="Xanthine dehydrogenase, FAD binding subunit"/>
    <property type="match status" value="1"/>
</dbReference>
<dbReference type="SMART" id="SM01092">
    <property type="entry name" value="CO_deh_flav_C"/>
    <property type="match status" value="1"/>
</dbReference>
<reference evidence="5" key="1">
    <citation type="journal article" date="2020" name="mSystems">
        <title>Genome- and Community-Level Interaction Insights into Carbon Utilization and Element Cycling Functions of Hydrothermarchaeota in Hydrothermal Sediment.</title>
        <authorList>
            <person name="Zhou Z."/>
            <person name="Liu Y."/>
            <person name="Xu W."/>
            <person name="Pan J."/>
            <person name="Luo Z.H."/>
            <person name="Li M."/>
        </authorList>
    </citation>
    <scope>NUCLEOTIDE SEQUENCE [LARGE SCALE GENOMIC DNA]</scope>
    <source>
        <strain evidence="5">SpSt-1259</strain>
    </source>
</reference>
<dbReference type="PROSITE" id="PS51387">
    <property type="entry name" value="FAD_PCMH"/>
    <property type="match status" value="1"/>
</dbReference>
<dbReference type="SUPFAM" id="SSF56176">
    <property type="entry name" value="FAD-binding/transporter-associated domain-like"/>
    <property type="match status" value="1"/>
</dbReference>
<dbReference type="InterPro" id="IPR051312">
    <property type="entry name" value="Diverse_Substr_Oxidored"/>
</dbReference>
<dbReference type="InterPro" id="IPR016169">
    <property type="entry name" value="FAD-bd_PCMH_sub2"/>
</dbReference>
<dbReference type="SUPFAM" id="SSF55447">
    <property type="entry name" value="CO dehydrogenase flavoprotein C-terminal domain-like"/>
    <property type="match status" value="1"/>
</dbReference>
<evidence type="ECO:0000259" key="4">
    <source>
        <dbReference type="PROSITE" id="PS51387"/>
    </source>
</evidence>
<keyword evidence="2" id="KW-0274">FAD</keyword>
<keyword evidence="3" id="KW-0560">Oxidoreductase</keyword>
<dbReference type="Proteomes" id="UP000885664">
    <property type="component" value="Unassembled WGS sequence"/>
</dbReference>
<dbReference type="PANTHER" id="PTHR42659:SF2">
    <property type="entry name" value="XANTHINE DEHYDROGENASE SUBUNIT C-RELATED"/>
    <property type="match status" value="1"/>
</dbReference>
<protein>
    <submittedName>
        <fullName evidence="5">Xanthine dehydrogenase family protein subunit M</fullName>
    </submittedName>
</protein>
<dbReference type="GO" id="GO:0016491">
    <property type="term" value="F:oxidoreductase activity"/>
    <property type="evidence" value="ECO:0007669"/>
    <property type="project" value="UniProtKB-KW"/>
</dbReference>
<proteinExistence type="predicted"/>
<keyword evidence="1" id="KW-0285">Flavoprotein</keyword>
<dbReference type="Gene3D" id="3.30.465.10">
    <property type="match status" value="1"/>
</dbReference>
<organism evidence="5">
    <name type="scientific">Fervidicoccus fontis</name>
    <dbReference type="NCBI Taxonomy" id="683846"/>
    <lineage>
        <taxon>Archaea</taxon>
        <taxon>Thermoproteota</taxon>
        <taxon>Thermoprotei</taxon>
        <taxon>Fervidicoccales</taxon>
        <taxon>Fervidicoccaceae</taxon>
        <taxon>Fervidicoccus</taxon>
    </lineage>
</organism>
<dbReference type="InterPro" id="IPR016166">
    <property type="entry name" value="FAD-bd_PCMH"/>
</dbReference>
<feature type="domain" description="FAD-binding PCMH-type" evidence="4">
    <location>
        <begin position="15"/>
        <end position="191"/>
    </location>
</feature>
<dbReference type="InterPro" id="IPR005107">
    <property type="entry name" value="CO_DH_flav_C"/>
</dbReference>
<dbReference type="AlphaFoldDB" id="A0A7C2UVN4"/>
<dbReference type="Pfam" id="PF03450">
    <property type="entry name" value="CO_deh_flav_C"/>
    <property type="match status" value="1"/>
</dbReference>
<comment type="caution">
    <text evidence="5">The sequence shown here is derived from an EMBL/GenBank/DDBJ whole genome shotgun (WGS) entry which is preliminary data.</text>
</comment>
<evidence type="ECO:0000256" key="3">
    <source>
        <dbReference type="ARBA" id="ARBA00023002"/>
    </source>
</evidence>
<accession>A0A7C2UVN4</accession>
<dbReference type="InterPro" id="IPR036318">
    <property type="entry name" value="FAD-bd_PCMH-like_sf"/>
</dbReference>
<sequence>MSELKVESPLTFRTTLPELEGYFRPKSLDEALSLLSELGERAKIYAGGTDLLIDMRLRNIGNKVVVDIKEINELRGIREEGDSIFIGATTTIHEIKTSSLIASRLPLLKQVVERFADQFIRMRATVGGNLCNASPAADTPLALLIYGSEVEIASVAGRKRVPIKDFFKGVKRTILAPGELVTGVRVPVPQGRQRVKYLRFDRSSEDLMIVGIAGAVFEGREPGDFEFSLSYGAVAPTPLLFKGLQDAYKRGGADEVLKIVKEKVSPISDVRASKEYRMHLVEVGTRLIIKELLGGV</sequence>
<evidence type="ECO:0000256" key="1">
    <source>
        <dbReference type="ARBA" id="ARBA00022630"/>
    </source>
</evidence>
<dbReference type="InterPro" id="IPR002346">
    <property type="entry name" value="Mopterin_DH_FAD-bd"/>
</dbReference>